<gene>
    <name evidence="3" type="ORF">GCM10009821_10270</name>
</gene>
<dbReference type="InterPro" id="IPR053145">
    <property type="entry name" value="AB_hydrolase_Est10"/>
</dbReference>
<keyword evidence="4" id="KW-1185">Reference proteome</keyword>
<accession>A0ABN2VVU2</accession>
<dbReference type="PANTHER" id="PTHR43265">
    <property type="entry name" value="ESTERASE ESTD"/>
    <property type="match status" value="1"/>
</dbReference>
<evidence type="ECO:0000313" key="3">
    <source>
        <dbReference type="EMBL" id="GAA2073799.1"/>
    </source>
</evidence>
<protein>
    <recommendedName>
        <fullName evidence="2">Peptidase S9 prolyl oligopeptidase catalytic domain-containing protein</fullName>
    </recommendedName>
</protein>
<dbReference type="EMBL" id="BAAAPY010000002">
    <property type="protein sequence ID" value="GAA2073799.1"/>
    <property type="molecule type" value="Genomic_DNA"/>
</dbReference>
<comment type="caution">
    <text evidence="3">The sequence shown here is derived from an EMBL/GenBank/DDBJ whole genome shotgun (WGS) entry which is preliminary data.</text>
</comment>
<dbReference type="InterPro" id="IPR029058">
    <property type="entry name" value="AB_hydrolase_fold"/>
</dbReference>
<evidence type="ECO:0000259" key="2">
    <source>
        <dbReference type="Pfam" id="PF00326"/>
    </source>
</evidence>
<name>A0ABN2VVU2_9ACTN</name>
<dbReference type="Gene3D" id="3.40.50.1820">
    <property type="entry name" value="alpha/beta hydrolase"/>
    <property type="match status" value="2"/>
</dbReference>
<organism evidence="3 4">
    <name type="scientific">Aeromicrobium halocynthiae</name>
    <dbReference type="NCBI Taxonomy" id="560557"/>
    <lineage>
        <taxon>Bacteria</taxon>
        <taxon>Bacillati</taxon>
        <taxon>Actinomycetota</taxon>
        <taxon>Actinomycetes</taxon>
        <taxon>Propionibacteriales</taxon>
        <taxon>Nocardioidaceae</taxon>
        <taxon>Aeromicrobium</taxon>
    </lineage>
</organism>
<dbReference type="SUPFAM" id="SSF53474">
    <property type="entry name" value="alpha/beta-Hydrolases"/>
    <property type="match status" value="1"/>
</dbReference>
<dbReference type="InterPro" id="IPR001375">
    <property type="entry name" value="Peptidase_S9_cat"/>
</dbReference>
<feature type="domain" description="Peptidase S9 prolyl oligopeptidase catalytic" evidence="2">
    <location>
        <begin position="71"/>
        <end position="155"/>
    </location>
</feature>
<reference evidence="3 4" key="1">
    <citation type="journal article" date="2019" name="Int. J. Syst. Evol. Microbiol.">
        <title>The Global Catalogue of Microorganisms (GCM) 10K type strain sequencing project: providing services to taxonomists for standard genome sequencing and annotation.</title>
        <authorList>
            <consortium name="The Broad Institute Genomics Platform"/>
            <consortium name="The Broad Institute Genome Sequencing Center for Infectious Disease"/>
            <person name="Wu L."/>
            <person name="Ma J."/>
        </authorList>
    </citation>
    <scope>NUCLEOTIDE SEQUENCE [LARGE SCALE GENOMIC DNA]</scope>
    <source>
        <strain evidence="3 4">JCM 15749</strain>
    </source>
</reference>
<dbReference type="Proteomes" id="UP001501480">
    <property type="component" value="Unassembled WGS sequence"/>
</dbReference>
<dbReference type="RefSeq" id="WP_344325344.1">
    <property type="nucleotide sequence ID" value="NZ_BAAAPY010000002.1"/>
</dbReference>
<evidence type="ECO:0000313" key="4">
    <source>
        <dbReference type="Proteomes" id="UP001501480"/>
    </source>
</evidence>
<sequence>MSLPARFERPVRGGRLERVGPVEDRGAYTRREVTYRSDETTASGVLLEPVGDGPFPAVVLNHGSPRPRLRELDVVDPDRVAMFGRSMGGGVTLNALVMEPDVVDAAVVHASVSSDFVDNLRQFTEPNRPERVEAMRERWGSPEESPEFYADLSSRTYT</sequence>
<feature type="compositionally biased region" description="Basic and acidic residues" evidence="1">
    <location>
        <begin position="128"/>
        <end position="141"/>
    </location>
</feature>
<proteinExistence type="predicted"/>
<dbReference type="Pfam" id="PF00326">
    <property type="entry name" value="Peptidase_S9"/>
    <property type="match status" value="1"/>
</dbReference>
<feature type="region of interest" description="Disordered" evidence="1">
    <location>
        <begin position="128"/>
        <end position="158"/>
    </location>
</feature>
<evidence type="ECO:0000256" key="1">
    <source>
        <dbReference type="SAM" id="MobiDB-lite"/>
    </source>
</evidence>
<dbReference type="PANTHER" id="PTHR43265:SF1">
    <property type="entry name" value="ESTERASE ESTD"/>
    <property type="match status" value="1"/>
</dbReference>